<sequence>MKGCQRHEELHGTSVFCFEHPWVFRKLRCMDGRNWDSFTVTPVYLFRFSSSPSCLAGSSLAQMLTAERQTLSRFRQLDGLFSIQLSKVDGLGDEDNFVGHITDPRALALSLSERRLTSTSPIFDFPSSDLLQGLGNINLDGTWTNMDVLYAAFVLFWLTQTNIIVPIQTTRGYHSSLIMLISFCESKLGLRNTGIYGDGVHACQNEGDNEVQAHQVTTDLITWTPYNESYKDDYIQSKLLRKSACATAIFGLTSIRPTD</sequence>
<gene>
    <name evidence="1" type="ORF">BO79DRAFT_251484</name>
</gene>
<keyword evidence="2" id="KW-1185">Reference proteome</keyword>
<evidence type="ECO:0000313" key="2">
    <source>
        <dbReference type="Proteomes" id="UP000249748"/>
    </source>
</evidence>
<dbReference type="Proteomes" id="UP000249748">
    <property type="component" value="Unassembled WGS sequence"/>
</dbReference>
<proteinExistence type="predicted"/>
<protein>
    <submittedName>
        <fullName evidence="1">Uncharacterized protein</fullName>
    </submittedName>
</protein>
<accession>A0ACD1IQ08</accession>
<organism evidence="1 2">
    <name type="scientific">Aspergillus costaricaensis CBS 115574</name>
    <dbReference type="NCBI Taxonomy" id="1448317"/>
    <lineage>
        <taxon>Eukaryota</taxon>
        <taxon>Fungi</taxon>
        <taxon>Dikarya</taxon>
        <taxon>Ascomycota</taxon>
        <taxon>Pezizomycotina</taxon>
        <taxon>Eurotiomycetes</taxon>
        <taxon>Eurotiomycetidae</taxon>
        <taxon>Eurotiales</taxon>
        <taxon>Aspergillaceae</taxon>
        <taxon>Aspergillus</taxon>
        <taxon>Aspergillus subgen. Circumdati</taxon>
    </lineage>
</organism>
<name>A0ACD1IQ08_9EURO</name>
<reference evidence="1" key="1">
    <citation type="submission" date="2018-02" db="EMBL/GenBank/DDBJ databases">
        <title>The genomes of Aspergillus section Nigri reveals drivers in fungal speciation.</title>
        <authorList>
            <consortium name="DOE Joint Genome Institute"/>
            <person name="Vesth T.C."/>
            <person name="Nybo J."/>
            <person name="Theobald S."/>
            <person name="Brandl J."/>
            <person name="Frisvad J.C."/>
            <person name="Nielsen K.F."/>
            <person name="Lyhne E.K."/>
            <person name="Kogle M.E."/>
            <person name="Kuo A."/>
            <person name="Riley R."/>
            <person name="Clum A."/>
            <person name="Nolan M."/>
            <person name="Lipzen A."/>
            <person name="Salamov A."/>
            <person name="Henrissat B."/>
            <person name="Wiebenga A."/>
            <person name="De vries R.P."/>
            <person name="Grigoriev I.V."/>
            <person name="Mortensen U.H."/>
            <person name="Andersen M.R."/>
            <person name="Baker S.E."/>
        </authorList>
    </citation>
    <scope>NUCLEOTIDE SEQUENCE</scope>
    <source>
        <strain evidence="1">CBS 115574</strain>
    </source>
</reference>
<evidence type="ECO:0000313" key="1">
    <source>
        <dbReference type="EMBL" id="RAK92188.1"/>
    </source>
</evidence>
<dbReference type="EMBL" id="KZ824539">
    <property type="protein sequence ID" value="RAK92188.1"/>
    <property type="molecule type" value="Genomic_DNA"/>
</dbReference>